<feature type="non-terminal residue" evidence="3">
    <location>
        <position position="537"/>
    </location>
</feature>
<feature type="compositionally biased region" description="Basic and acidic residues" evidence="1">
    <location>
        <begin position="230"/>
        <end position="265"/>
    </location>
</feature>
<feature type="compositionally biased region" description="Basic residues" evidence="1">
    <location>
        <begin position="206"/>
        <end position="217"/>
    </location>
</feature>
<feature type="compositionally biased region" description="Basic residues" evidence="1">
    <location>
        <begin position="386"/>
        <end position="399"/>
    </location>
</feature>
<feature type="compositionally biased region" description="Polar residues" evidence="1">
    <location>
        <begin position="356"/>
        <end position="368"/>
    </location>
</feature>
<dbReference type="GO" id="GO:0005874">
    <property type="term" value="C:microtubule"/>
    <property type="evidence" value="ECO:0007669"/>
    <property type="project" value="TreeGrafter"/>
</dbReference>
<feature type="compositionally biased region" description="Acidic residues" evidence="1">
    <location>
        <begin position="528"/>
        <end position="537"/>
    </location>
</feature>
<dbReference type="InterPro" id="IPR036572">
    <property type="entry name" value="Doublecortin_dom_sf"/>
</dbReference>
<name>A0AAV5V684_9BILA</name>
<feature type="compositionally biased region" description="Basic residues" evidence="1">
    <location>
        <begin position="435"/>
        <end position="453"/>
    </location>
</feature>
<dbReference type="CDD" id="cd01617">
    <property type="entry name" value="DCX"/>
    <property type="match status" value="1"/>
</dbReference>
<dbReference type="PROSITE" id="PS50309">
    <property type="entry name" value="DC"/>
    <property type="match status" value="1"/>
</dbReference>
<dbReference type="InterPro" id="IPR003533">
    <property type="entry name" value="Doublecortin_dom"/>
</dbReference>
<feature type="compositionally biased region" description="Basic and acidic residues" evidence="1">
    <location>
        <begin position="1"/>
        <end position="14"/>
    </location>
</feature>
<dbReference type="SMART" id="SM00537">
    <property type="entry name" value="DCX"/>
    <property type="match status" value="1"/>
</dbReference>
<dbReference type="GO" id="GO:0005815">
    <property type="term" value="C:microtubule organizing center"/>
    <property type="evidence" value="ECO:0007669"/>
    <property type="project" value="TreeGrafter"/>
</dbReference>
<sequence length="537" mass="60611">MTESGDEHKTEKLKKNGSVKKKKKVVDGPPPKASDVPGSKKIRVFKNGDLHHHGVKFVVNTRTTSNIQALLDAINQRIELPYGAKKLYSISGKTMKFIDDLENGGDYIAASNVFVPLKYGQEEPGVIRWETPGSSFKATPTHSASTITRSRSTEPMKKDKARTSINETYFIPDEKKKSIRAKSQAPKHLAAPLNETTKSDSDIPVAKKKKIAKKRSTSKPPPVTNGAAHESPKKVVKKEPMMEKKVEKKEEKHEKLNGAVEVEKKKILKKKRLVSAPRNGTRSGTRNGKHVEVKERRESEVCGEKLAGEINASMNRNFQHSESSDAHDDDESDRDSDRSYNQSGNIDYENIEKTQTRNIRSNNNTADTSSSSSSSDSSSSSSDHSRKSHLKHHHHHQHDKHGDHHHSDHQEHHHEHSKEHHHAKDHHHEHQEKNHHQHYKHIHNHHHHHHKRSSSSSSGGSIKSHMSIMTRGLPTAHSKRGSYTIERKKTPNGTVHVIHHHSSRHGSPDASRPATRRDEKKKERNESVEAEEKESDA</sequence>
<feature type="compositionally biased region" description="Basic and acidic residues" evidence="1">
    <location>
        <begin position="400"/>
        <end position="418"/>
    </location>
</feature>
<feature type="compositionally biased region" description="Basic and acidic residues" evidence="1">
    <location>
        <begin position="515"/>
        <end position="527"/>
    </location>
</feature>
<reference evidence="3" key="1">
    <citation type="submission" date="2023-10" db="EMBL/GenBank/DDBJ databases">
        <title>Genome assembly of Pristionchus species.</title>
        <authorList>
            <person name="Yoshida K."/>
            <person name="Sommer R.J."/>
        </authorList>
    </citation>
    <scope>NUCLEOTIDE SEQUENCE</scope>
    <source>
        <strain evidence="3">RS5133</strain>
    </source>
</reference>
<feature type="domain" description="Doublecortin" evidence="2">
    <location>
        <begin position="40"/>
        <end position="120"/>
    </location>
</feature>
<evidence type="ECO:0000259" key="2">
    <source>
        <dbReference type="PROSITE" id="PS50309"/>
    </source>
</evidence>
<dbReference type="PANTHER" id="PTHR23004:SF11">
    <property type="entry name" value="PROTEIN RPI-1"/>
    <property type="match status" value="1"/>
</dbReference>
<proteinExistence type="predicted"/>
<dbReference type="PANTHER" id="PTHR23004">
    <property type="entry name" value="DOUBLECORTIN DOMAIN CONTAINING 2"/>
    <property type="match status" value="1"/>
</dbReference>
<feature type="region of interest" description="Disordered" evidence="1">
    <location>
        <begin position="177"/>
        <end position="537"/>
    </location>
</feature>
<accession>A0AAV5V684</accession>
<feature type="region of interest" description="Disordered" evidence="1">
    <location>
        <begin position="1"/>
        <end position="39"/>
    </location>
</feature>
<feature type="compositionally biased region" description="Low complexity" evidence="1">
    <location>
        <begin position="454"/>
        <end position="468"/>
    </location>
</feature>
<dbReference type="FunFam" id="3.10.20.230:FF:000022">
    <property type="entry name" value="Double-cortin, putative"/>
    <property type="match status" value="1"/>
</dbReference>
<organism evidence="3 4">
    <name type="scientific">Pristionchus fissidentatus</name>
    <dbReference type="NCBI Taxonomy" id="1538716"/>
    <lineage>
        <taxon>Eukaryota</taxon>
        <taxon>Metazoa</taxon>
        <taxon>Ecdysozoa</taxon>
        <taxon>Nematoda</taxon>
        <taxon>Chromadorea</taxon>
        <taxon>Rhabditida</taxon>
        <taxon>Rhabditina</taxon>
        <taxon>Diplogasteromorpha</taxon>
        <taxon>Diplogasteroidea</taxon>
        <taxon>Neodiplogasteridae</taxon>
        <taxon>Pristionchus</taxon>
    </lineage>
</organism>
<evidence type="ECO:0000313" key="4">
    <source>
        <dbReference type="Proteomes" id="UP001432322"/>
    </source>
</evidence>
<feature type="region of interest" description="Disordered" evidence="1">
    <location>
        <begin position="131"/>
        <end position="161"/>
    </location>
</feature>
<comment type="caution">
    <text evidence="3">The sequence shown here is derived from an EMBL/GenBank/DDBJ whole genome shotgun (WGS) entry which is preliminary data.</text>
</comment>
<evidence type="ECO:0000313" key="3">
    <source>
        <dbReference type="EMBL" id="GMT14050.1"/>
    </source>
</evidence>
<dbReference type="EMBL" id="BTSY01000002">
    <property type="protein sequence ID" value="GMT14050.1"/>
    <property type="molecule type" value="Genomic_DNA"/>
</dbReference>
<keyword evidence="4" id="KW-1185">Reference proteome</keyword>
<feature type="compositionally biased region" description="Polar residues" evidence="1">
    <location>
        <begin position="132"/>
        <end position="150"/>
    </location>
</feature>
<feature type="compositionally biased region" description="Basic and acidic residues" evidence="1">
    <location>
        <begin position="151"/>
        <end position="161"/>
    </location>
</feature>
<dbReference type="GO" id="GO:0035556">
    <property type="term" value="P:intracellular signal transduction"/>
    <property type="evidence" value="ECO:0007669"/>
    <property type="project" value="InterPro"/>
</dbReference>
<evidence type="ECO:0000256" key="1">
    <source>
        <dbReference type="SAM" id="MobiDB-lite"/>
    </source>
</evidence>
<dbReference type="AlphaFoldDB" id="A0AAV5V684"/>
<feature type="compositionally biased region" description="Basic residues" evidence="1">
    <location>
        <begin position="15"/>
        <end position="24"/>
    </location>
</feature>
<feature type="compositionally biased region" description="Low complexity" evidence="1">
    <location>
        <begin position="369"/>
        <end position="382"/>
    </location>
</feature>
<feature type="compositionally biased region" description="Basic and acidic residues" evidence="1">
    <location>
        <begin position="289"/>
        <end position="307"/>
    </location>
</feature>
<protein>
    <recommendedName>
        <fullName evidence="2">Doublecortin domain-containing protein</fullName>
    </recommendedName>
</protein>
<dbReference type="SUPFAM" id="SSF89837">
    <property type="entry name" value="Doublecortin (DC)"/>
    <property type="match status" value="1"/>
</dbReference>
<dbReference type="Proteomes" id="UP001432322">
    <property type="component" value="Unassembled WGS sequence"/>
</dbReference>
<gene>
    <name evidence="3" type="ORF">PFISCL1PPCAC_5347</name>
</gene>
<dbReference type="Gene3D" id="3.10.20.230">
    <property type="entry name" value="Doublecortin domain"/>
    <property type="match status" value="1"/>
</dbReference>
<dbReference type="Pfam" id="PF03607">
    <property type="entry name" value="DCX"/>
    <property type="match status" value="1"/>
</dbReference>